<proteinExistence type="predicted"/>
<keyword evidence="2" id="KW-1185">Reference proteome</keyword>
<sequence length="373" mass="42410">MTDPFELPTELWVRIIDLVEASYPTLGRHAPNFEMGRRKITLCRLSCVSRTFKATSQAALDRRVVLSNGRQARRFHRQSLRVISLVLDSWVVADPSKLGIRSLAIGETREVHLWNPCHPALRDLNALRYPLDGVFGRLAPQFIPFRLQSLYLCAESTLRDEGSIEAIILASKDTLKHIIIKFQHRSQYDVERHRLTTDPAILTDCAESTWTALGHVAHRLSSLTFDHFHKPSVACQRFLGQCSAFTELSLNNANSLLVGLKALSPEARLSKIALGTSARKQVGEVPYAIETITKAWTKSTPWPQLSTLKRLELIESPPERVTTNVSVWYEVKAKCGPQWRLECFEQAGIDVQWVLPELPNSYHSDRDHDYMYE</sequence>
<reference evidence="2" key="1">
    <citation type="submission" date="2016-09" db="EMBL/GenBank/DDBJ databases">
        <authorList>
            <person name="Jeantristanb JTB J.-T."/>
            <person name="Ricardo R."/>
        </authorList>
    </citation>
    <scope>NUCLEOTIDE SEQUENCE [LARGE SCALE GENOMIC DNA]</scope>
</reference>
<dbReference type="Proteomes" id="UP000198372">
    <property type="component" value="Unassembled WGS sequence"/>
</dbReference>
<evidence type="ECO:0000313" key="1">
    <source>
        <dbReference type="EMBL" id="SCV67320.1"/>
    </source>
</evidence>
<dbReference type="AlphaFoldDB" id="A0A238EZM7"/>
<protein>
    <submittedName>
        <fullName evidence="1">BQ2448_5966 protein</fullName>
    </submittedName>
</protein>
<name>A0A238EZM7_9BASI</name>
<accession>A0A238EZM7</accession>
<dbReference type="EMBL" id="FMSP01000001">
    <property type="protein sequence ID" value="SCV67320.1"/>
    <property type="molecule type" value="Genomic_DNA"/>
</dbReference>
<organism evidence="1 2">
    <name type="scientific">Microbotryum intermedium</name>
    <dbReference type="NCBI Taxonomy" id="269621"/>
    <lineage>
        <taxon>Eukaryota</taxon>
        <taxon>Fungi</taxon>
        <taxon>Dikarya</taxon>
        <taxon>Basidiomycota</taxon>
        <taxon>Pucciniomycotina</taxon>
        <taxon>Microbotryomycetes</taxon>
        <taxon>Microbotryales</taxon>
        <taxon>Microbotryaceae</taxon>
        <taxon>Microbotryum</taxon>
    </lineage>
</organism>
<dbReference type="OrthoDB" id="10414275at2759"/>
<gene>
    <name evidence="1" type="ORF">BQ2448_5966</name>
</gene>
<evidence type="ECO:0000313" key="2">
    <source>
        <dbReference type="Proteomes" id="UP000198372"/>
    </source>
</evidence>